<dbReference type="InterPro" id="IPR035919">
    <property type="entry name" value="EAL_sf"/>
</dbReference>
<dbReference type="Pfam" id="PF00563">
    <property type="entry name" value="EAL"/>
    <property type="match status" value="1"/>
</dbReference>
<dbReference type="RefSeq" id="WP_142904402.1">
    <property type="nucleotide sequence ID" value="NZ_ML660092.1"/>
</dbReference>
<gene>
    <name evidence="3" type="ORF">FKG94_11595</name>
</gene>
<name>A0A545TQL7_9GAMM</name>
<dbReference type="EMBL" id="VHSG01000011">
    <property type="protein sequence ID" value="TQV79504.1"/>
    <property type="molecule type" value="Genomic_DNA"/>
</dbReference>
<dbReference type="NCBIfam" id="TIGR00254">
    <property type="entry name" value="GGDEF"/>
    <property type="match status" value="1"/>
</dbReference>
<organism evidence="3 4">
    <name type="scientific">Exilibacterium tricleocarpae</name>
    <dbReference type="NCBI Taxonomy" id="2591008"/>
    <lineage>
        <taxon>Bacteria</taxon>
        <taxon>Pseudomonadati</taxon>
        <taxon>Pseudomonadota</taxon>
        <taxon>Gammaproteobacteria</taxon>
        <taxon>Cellvibrionales</taxon>
        <taxon>Cellvibrionaceae</taxon>
        <taxon>Exilibacterium</taxon>
    </lineage>
</organism>
<dbReference type="Gene3D" id="3.20.20.450">
    <property type="entry name" value="EAL domain"/>
    <property type="match status" value="1"/>
</dbReference>
<dbReference type="CDD" id="cd01948">
    <property type="entry name" value="EAL"/>
    <property type="match status" value="1"/>
</dbReference>
<dbReference type="Gene3D" id="3.30.70.270">
    <property type="match status" value="1"/>
</dbReference>
<dbReference type="OrthoDB" id="9812358at2"/>
<proteinExistence type="predicted"/>
<dbReference type="InterPro" id="IPR001633">
    <property type="entry name" value="EAL_dom"/>
</dbReference>
<dbReference type="PANTHER" id="PTHR44757">
    <property type="entry name" value="DIGUANYLATE CYCLASE DGCP"/>
    <property type="match status" value="1"/>
</dbReference>
<dbReference type="AlphaFoldDB" id="A0A545TQL7"/>
<evidence type="ECO:0000313" key="3">
    <source>
        <dbReference type="EMBL" id="TQV79504.1"/>
    </source>
</evidence>
<dbReference type="PROSITE" id="PS50883">
    <property type="entry name" value="EAL"/>
    <property type="match status" value="1"/>
</dbReference>
<protein>
    <submittedName>
        <fullName evidence="3">EAL domain-containing protein</fullName>
    </submittedName>
</protein>
<dbReference type="SUPFAM" id="SSF55785">
    <property type="entry name" value="PYP-like sensor domain (PAS domain)"/>
    <property type="match status" value="1"/>
</dbReference>
<dbReference type="PROSITE" id="PS50887">
    <property type="entry name" value="GGDEF"/>
    <property type="match status" value="1"/>
</dbReference>
<dbReference type="SMART" id="SM00267">
    <property type="entry name" value="GGDEF"/>
    <property type="match status" value="1"/>
</dbReference>
<dbReference type="CDD" id="cd01949">
    <property type="entry name" value="GGDEF"/>
    <property type="match status" value="1"/>
</dbReference>
<dbReference type="PANTHER" id="PTHR44757:SF2">
    <property type="entry name" value="BIOFILM ARCHITECTURE MAINTENANCE PROTEIN MBAA"/>
    <property type="match status" value="1"/>
</dbReference>
<dbReference type="Pfam" id="PF13188">
    <property type="entry name" value="PAS_8"/>
    <property type="match status" value="1"/>
</dbReference>
<dbReference type="InterPro" id="IPR029787">
    <property type="entry name" value="Nucleotide_cyclase"/>
</dbReference>
<feature type="domain" description="EAL" evidence="1">
    <location>
        <begin position="417"/>
        <end position="664"/>
    </location>
</feature>
<evidence type="ECO:0000259" key="2">
    <source>
        <dbReference type="PROSITE" id="PS50887"/>
    </source>
</evidence>
<keyword evidence="4" id="KW-1185">Reference proteome</keyword>
<dbReference type="SUPFAM" id="SSF55073">
    <property type="entry name" value="Nucleotide cyclase"/>
    <property type="match status" value="1"/>
</dbReference>
<dbReference type="Proteomes" id="UP000319732">
    <property type="component" value="Unassembled WGS sequence"/>
</dbReference>
<dbReference type="InterPro" id="IPR000160">
    <property type="entry name" value="GGDEF_dom"/>
</dbReference>
<evidence type="ECO:0000313" key="4">
    <source>
        <dbReference type="Proteomes" id="UP000319732"/>
    </source>
</evidence>
<dbReference type="SMART" id="SM00052">
    <property type="entry name" value="EAL"/>
    <property type="match status" value="1"/>
</dbReference>
<dbReference type="InterPro" id="IPR052155">
    <property type="entry name" value="Biofilm_reg_signaling"/>
</dbReference>
<sequence>MPPFSSLDIDDNAGPLSIDQLCQPTLNDLVTPVWIYDTLNFRIYWANKSGLVLWGSDALEELRARDFKPETSEAVNQTLLAFLEEFKQGHKVSRWWRLSPHGIIKDVFCQFSGIRLEDGRLAMLCEGLEARVLHSEAFMSSAIIASMYDRAGTIISANPTFEEYFGDHIFNLGDMICDRTLVEKLLQRGAVERESLEKDLLVNTLRGERWHSVHIQPINQADGDIAYLVTQQDINNRKQRELEHQAQAATDPLTGLLNRNGIEQALLGYAESHLQYLLFYIDLDGFKPINDTYGHGVGDLLLCAVAERLQSEICEHPLVCRVGGDEFILAVSQATLDHSADDIAQKIVRQLSRVYSLPGQPPLSISASVGFALYPDHGQTLNALVSSADAAMYVAKQRGRRRWIRYRPGMEDTHKRKTLLAHELPKASAEDELILHYQPIVCTRTGTVLMVEALLRWHNKLLGAVSAGETIEAAEDIGLIAEIESWLLNRVCADLHTIRRQLQSPVRAAVNISGLHLVDEHFLPNLDRAVAQAGLTPADLVIELTESALLPVRETHDSPAHRLAQRGYGIAIDDFGTGYSSLAYLHRLPADYVKIDKAFIERLHEDSSTVACIQNLIATLGMESIAEGVETETQSSLLERELVTLQQGHWHGAPVPLPALKKRE</sequence>
<comment type="caution">
    <text evidence="3">The sequence shown here is derived from an EMBL/GenBank/DDBJ whole genome shotgun (WGS) entry which is preliminary data.</text>
</comment>
<dbReference type="Gene3D" id="3.30.450.20">
    <property type="entry name" value="PAS domain"/>
    <property type="match status" value="1"/>
</dbReference>
<feature type="domain" description="GGDEF" evidence="2">
    <location>
        <begin position="274"/>
        <end position="408"/>
    </location>
</feature>
<dbReference type="SUPFAM" id="SSF141868">
    <property type="entry name" value="EAL domain-like"/>
    <property type="match status" value="1"/>
</dbReference>
<dbReference type="InterPro" id="IPR035965">
    <property type="entry name" value="PAS-like_dom_sf"/>
</dbReference>
<dbReference type="Pfam" id="PF00990">
    <property type="entry name" value="GGDEF"/>
    <property type="match status" value="1"/>
</dbReference>
<accession>A0A545TQL7</accession>
<evidence type="ECO:0000259" key="1">
    <source>
        <dbReference type="PROSITE" id="PS50883"/>
    </source>
</evidence>
<reference evidence="3 4" key="1">
    <citation type="submission" date="2019-06" db="EMBL/GenBank/DDBJ databases">
        <title>Whole genome sequence for Cellvibrionaceae sp. R142.</title>
        <authorList>
            <person name="Wang G."/>
        </authorList>
    </citation>
    <scope>NUCLEOTIDE SEQUENCE [LARGE SCALE GENOMIC DNA]</scope>
    <source>
        <strain evidence="3 4">R142</strain>
    </source>
</reference>
<dbReference type="CDD" id="cd00130">
    <property type="entry name" value="PAS"/>
    <property type="match status" value="1"/>
</dbReference>
<dbReference type="InterPro" id="IPR000014">
    <property type="entry name" value="PAS"/>
</dbReference>
<dbReference type="InterPro" id="IPR043128">
    <property type="entry name" value="Rev_trsase/Diguanyl_cyclase"/>
</dbReference>